<dbReference type="SUPFAM" id="SSF56747">
    <property type="entry name" value="Prim-pol domain"/>
    <property type="match status" value="1"/>
</dbReference>
<dbReference type="EMBL" id="CP104013">
    <property type="protein sequence ID" value="UYP45269.1"/>
    <property type="molecule type" value="Genomic_DNA"/>
</dbReference>
<protein>
    <recommendedName>
        <fullName evidence="11">DNA primase small subunit PriS</fullName>
        <ecNumber evidence="11">2.7.7.-</ecNumber>
    </recommendedName>
</protein>
<comment type="similarity">
    <text evidence="1 11 12">Belongs to the eukaryotic-type primase small subunit family.</text>
</comment>
<keyword evidence="6 11" id="KW-0235">DNA replication</keyword>
<keyword evidence="9 11" id="KW-0804">Transcription</keyword>
<dbReference type="InterPro" id="IPR002755">
    <property type="entry name" value="DNA_primase_S"/>
</dbReference>
<keyword evidence="3 11" id="KW-0639">Primosome</keyword>
<keyword evidence="5 11" id="KW-0548">Nucleotidyltransferase</keyword>
<gene>
    <name evidence="11" type="primary">priS</name>
    <name evidence="14" type="ORF">NEF87_001554</name>
</gene>
<proteinExistence type="inferred from homology"/>
<evidence type="ECO:0000256" key="1">
    <source>
        <dbReference type="ARBA" id="ARBA00009762"/>
    </source>
</evidence>
<sequence length="424" mass="49005">MNLTQAYIKKLFSAYYRAHIREFPDTASLPQREFAFLRWDHPGMVRHLGYPSKDFLLQYLISHGPRHSYHSATYYERPSAEKMEDKGYLGCDFVTDIDADHIPTACRSDHNYTICKACGNKEKGEKPEKCSKCDGTKFTKILWLCDECLNVSKQQAFNLVENFLVREFAIPLEAIQLNFSGHRGYHIHLDGDAWLHLDQDARREIADYVTGEGFSFKLWNFKKTQNVMQGFTLDQPGWPSKITREFYRVLKSGENNIWHYFKNPIYGRALNKPVIEKILNYRLKLITAIEKKSRIWDIPTLHDSSWHRIFYILRDHIKADIDVVVSIDLHRLIRLNGSLHGKAGFKVMSVPYETLKDYDPLVDGLAFPDNSENTITIQITAPLAPKIRIGDSEYGPYILGEKITLPLNAGLFLLCKDVALLVRN</sequence>
<dbReference type="InterPro" id="IPR023639">
    <property type="entry name" value="DNA_primase_ssu_PriS"/>
</dbReference>
<evidence type="ECO:0000256" key="10">
    <source>
        <dbReference type="ARBA" id="ARBA00023211"/>
    </source>
</evidence>
<keyword evidence="4 11" id="KW-0808">Transferase</keyword>
<evidence type="ECO:0000256" key="2">
    <source>
        <dbReference type="ARBA" id="ARBA00022478"/>
    </source>
</evidence>
<evidence type="ECO:0000256" key="6">
    <source>
        <dbReference type="ARBA" id="ARBA00022705"/>
    </source>
</evidence>
<dbReference type="HAMAP" id="MF_00700">
    <property type="entry name" value="DNA_primase_sml_arc"/>
    <property type="match status" value="1"/>
</dbReference>
<evidence type="ECO:0000256" key="12">
    <source>
        <dbReference type="RuleBase" id="RU003514"/>
    </source>
</evidence>
<name>A0ABY6HS23_9ARCH</name>
<evidence type="ECO:0000313" key="15">
    <source>
        <dbReference type="Proteomes" id="UP001208689"/>
    </source>
</evidence>
<reference evidence="14" key="1">
    <citation type="submission" date="2022-09" db="EMBL/GenBank/DDBJ databases">
        <title>Actin cytoskeleton and complex cell architecture in an #Asgard archaeon.</title>
        <authorList>
            <person name="Ponce Toledo R.I."/>
            <person name="Schleper C."/>
            <person name="Rodrigues Oliveira T."/>
            <person name="Wollweber F."/>
            <person name="Xu J."/>
            <person name="Rittmann S."/>
            <person name="Klingl A."/>
            <person name="Pilhofer M."/>
        </authorList>
    </citation>
    <scope>NUCLEOTIDE SEQUENCE</scope>
    <source>
        <strain evidence="14">B-35</strain>
    </source>
</reference>
<dbReference type="EC" id="2.7.7.-" evidence="11"/>
<comment type="cofactor">
    <cofactor evidence="11">
        <name>Mg(2+)</name>
        <dbReference type="ChEBI" id="CHEBI:18420"/>
    </cofactor>
    <cofactor evidence="11">
        <name>Mn(2+)</name>
        <dbReference type="ChEBI" id="CHEBI:29035"/>
    </cofactor>
</comment>
<evidence type="ECO:0000256" key="9">
    <source>
        <dbReference type="ARBA" id="ARBA00023163"/>
    </source>
</evidence>
<comment type="function">
    <text evidence="13">RNA polymerase that catalyzes the synthesis of short RNA molecules used as primers for DNA polymerase during DNA replication.</text>
</comment>
<evidence type="ECO:0000256" key="11">
    <source>
        <dbReference type="HAMAP-Rule" id="MF_00700"/>
    </source>
</evidence>
<dbReference type="Gene3D" id="3.90.920.10">
    <property type="entry name" value="DNA primase, PRIM domain"/>
    <property type="match status" value="1"/>
</dbReference>
<organism evidence="14 15">
    <name type="scientific">Candidatus Lokiarchaeum ossiferum</name>
    <dbReference type="NCBI Taxonomy" id="2951803"/>
    <lineage>
        <taxon>Archaea</taxon>
        <taxon>Promethearchaeati</taxon>
        <taxon>Promethearchaeota</taxon>
        <taxon>Promethearchaeia</taxon>
        <taxon>Promethearchaeales</taxon>
        <taxon>Promethearchaeaceae</taxon>
        <taxon>Candidatus Lokiarchaeum</taxon>
    </lineage>
</organism>
<dbReference type="Proteomes" id="UP001208689">
    <property type="component" value="Chromosome"/>
</dbReference>
<accession>A0ABY6HS23</accession>
<keyword evidence="7 11" id="KW-0479">Metal-binding</keyword>
<evidence type="ECO:0000313" key="14">
    <source>
        <dbReference type="EMBL" id="UYP45269.1"/>
    </source>
</evidence>
<evidence type="ECO:0000256" key="4">
    <source>
        <dbReference type="ARBA" id="ARBA00022679"/>
    </source>
</evidence>
<keyword evidence="15" id="KW-1185">Reference proteome</keyword>
<comment type="function">
    <text evidence="11">Catalytic subunit of DNA primase, an RNA polymerase that catalyzes the synthesis of short RNA molecules used as primers for DNA polymerase during DNA replication. The small subunit contains the primase catalytic core and has DNA synthesis activity on its own. Binding to the large subunit stabilizes and modulates the activity, increasing the rate of DNA synthesis while decreasing the length of the DNA fragments, and conferring RNA synthesis capability. The DNA polymerase activity may enable DNA primase to also catalyze primer extension after primer synthesis. May also play a role in DNA repair.</text>
</comment>
<evidence type="ECO:0000256" key="5">
    <source>
        <dbReference type="ARBA" id="ARBA00022695"/>
    </source>
</evidence>
<comment type="subunit">
    <text evidence="11">Heterodimer of a small subunit (PriS) and a large subunit (PriL).</text>
</comment>
<keyword evidence="2 11" id="KW-0240">DNA-directed RNA polymerase</keyword>
<evidence type="ECO:0000256" key="8">
    <source>
        <dbReference type="ARBA" id="ARBA00022842"/>
    </source>
</evidence>
<dbReference type="Pfam" id="PF01896">
    <property type="entry name" value="DNA_primase_S"/>
    <property type="match status" value="1"/>
</dbReference>
<dbReference type="PANTHER" id="PTHR10536">
    <property type="entry name" value="DNA PRIMASE SMALL SUBUNIT"/>
    <property type="match status" value="1"/>
</dbReference>
<feature type="active site" evidence="11">
    <location>
        <position position="96"/>
    </location>
</feature>
<evidence type="ECO:0000256" key="3">
    <source>
        <dbReference type="ARBA" id="ARBA00022515"/>
    </source>
</evidence>
<feature type="active site" evidence="11">
    <location>
        <position position="322"/>
    </location>
</feature>
<keyword evidence="10 11" id="KW-0464">Manganese</keyword>
<evidence type="ECO:0000256" key="13">
    <source>
        <dbReference type="RuleBase" id="RU004224"/>
    </source>
</evidence>
<keyword evidence="8 11" id="KW-0460">Magnesium</keyword>
<feature type="active site" evidence="11">
    <location>
        <position position="98"/>
    </location>
</feature>
<evidence type="ECO:0000256" key="7">
    <source>
        <dbReference type="ARBA" id="ARBA00022723"/>
    </source>
</evidence>